<dbReference type="GeneTree" id="ENSGT00940000153120"/>
<dbReference type="Pfam" id="PF07686">
    <property type="entry name" value="V-set"/>
    <property type="match status" value="1"/>
</dbReference>
<name>F6R6Z7_MONDO</name>
<dbReference type="eggNOG" id="ENOG502RYIN">
    <property type="taxonomic scope" value="Eukaryota"/>
</dbReference>
<organism evidence="11 12">
    <name type="scientific">Monodelphis domestica</name>
    <name type="common">Gray short-tailed opossum</name>
    <dbReference type="NCBI Taxonomy" id="13616"/>
    <lineage>
        <taxon>Eukaryota</taxon>
        <taxon>Metazoa</taxon>
        <taxon>Chordata</taxon>
        <taxon>Craniata</taxon>
        <taxon>Vertebrata</taxon>
        <taxon>Euteleostomi</taxon>
        <taxon>Mammalia</taxon>
        <taxon>Metatheria</taxon>
        <taxon>Didelphimorphia</taxon>
        <taxon>Didelphidae</taxon>
        <taxon>Monodelphis</taxon>
    </lineage>
</organism>
<dbReference type="Bgee" id="ENSMODG00000013969">
    <property type="expression patterns" value="Expressed in blood and 6 other cell types or tissues"/>
</dbReference>
<dbReference type="FunFam" id="2.60.40.10:FF:000620">
    <property type="entry name" value="Immunoglobulin lambda locus"/>
    <property type="match status" value="1"/>
</dbReference>
<comment type="subcellular location">
    <subcellularLocation>
        <location evidence="1">Cell membrane</location>
    </subcellularLocation>
    <subcellularLocation>
        <location evidence="2">Secreted</location>
    </subcellularLocation>
</comment>
<evidence type="ECO:0000259" key="10">
    <source>
        <dbReference type="PROSITE" id="PS50835"/>
    </source>
</evidence>
<reference evidence="11" key="2">
    <citation type="submission" date="2025-05" db="UniProtKB">
        <authorList>
            <consortium name="Ensembl"/>
        </authorList>
    </citation>
    <scope>IDENTIFICATION</scope>
</reference>
<proteinExistence type="predicted"/>
<keyword evidence="4" id="KW-0964">Secreted</keyword>
<dbReference type="Ensembl" id="ENSMODT00000053912.1">
    <property type="protein sequence ID" value="ENSMODP00000044757.1"/>
    <property type="gene ID" value="ENSMODG00000013969.3"/>
</dbReference>
<dbReference type="InterPro" id="IPR003599">
    <property type="entry name" value="Ig_sub"/>
</dbReference>
<evidence type="ECO:0000256" key="8">
    <source>
        <dbReference type="ARBA" id="ARBA00023319"/>
    </source>
</evidence>
<dbReference type="PANTHER" id="PTHR23267">
    <property type="entry name" value="IMMUNOGLOBULIN LIGHT CHAIN"/>
    <property type="match status" value="1"/>
</dbReference>
<evidence type="ECO:0000256" key="2">
    <source>
        <dbReference type="ARBA" id="ARBA00004613"/>
    </source>
</evidence>
<reference evidence="11 12" key="1">
    <citation type="journal article" date="2007" name="Nature">
        <title>Genome of the marsupial Monodelphis domestica reveals innovation in non-coding sequences.</title>
        <authorList>
            <person name="Mikkelsen T.S."/>
            <person name="Wakefield M.J."/>
            <person name="Aken B."/>
            <person name="Amemiya C.T."/>
            <person name="Chang J.L."/>
            <person name="Duke S."/>
            <person name="Garber M."/>
            <person name="Gentles A.J."/>
            <person name="Goodstadt L."/>
            <person name="Heger A."/>
            <person name="Jurka J."/>
            <person name="Kamal M."/>
            <person name="Mauceli E."/>
            <person name="Searle S.M."/>
            <person name="Sharpe T."/>
            <person name="Baker M.L."/>
            <person name="Batzer M.A."/>
            <person name="Benos P.V."/>
            <person name="Belov K."/>
            <person name="Clamp M."/>
            <person name="Cook A."/>
            <person name="Cuff J."/>
            <person name="Das R."/>
            <person name="Davidow L."/>
            <person name="Deakin J.E."/>
            <person name="Fazzari M.J."/>
            <person name="Glass J.L."/>
            <person name="Grabherr M."/>
            <person name="Greally J.M."/>
            <person name="Gu W."/>
            <person name="Hore T.A."/>
            <person name="Huttley G.A."/>
            <person name="Kleber M."/>
            <person name="Jirtle R.L."/>
            <person name="Koina E."/>
            <person name="Lee J.T."/>
            <person name="Mahony S."/>
            <person name="Marra M.A."/>
            <person name="Miller R.D."/>
            <person name="Nicholls R.D."/>
            <person name="Oda M."/>
            <person name="Papenfuss A.T."/>
            <person name="Parra Z.E."/>
            <person name="Pollock D.D."/>
            <person name="Ray D.A."/>
            <person name="Schein J.E."/>
            <person name="Speed T.P."/>
            <person name="Thompson K."/>
            <person name="VandeBerg J.L."/>
            <person name="Wade C.M."/>
            <person name="Walker J.A."/>
            <person name="Waters P.D."/>
            <person name="Webber C."/>
            <person name="Weidman J.R."/>
            <person name="Xie X."/>
            <person name="Zody M.C."/>
            <person name="Baldwin J."/>
            <person name="Abdouelleil A."/>
            <person name="Abdulkadir J."/>
            <person name="Abebe A."/>
            <person name="Abera B."/>
            <person name="Abreu J."/>
            <person name="Acer S.C."/>
            <person name="Aftuck L."/>
            <person name="Alexander A."/>
            <person name="An P."/>
            <person name="Anderson E."/>
            <person name="Anderson S."/>
            <person name="Arachi H."/>
            <person name="Azer M."/>
            <person name="Bachantsang P."/>
            <person name="Barry A."/>
            <person name="Bayul T."/>
            <person name="Berlin A."/>
            <person name="Bessette D."/>
            <person name="Bloom T."/>
            <person name="Bloom T."/>
            <person name="Boguslavskiy L."/>
            <person name="Bonnet C."/>
            <person name="Boukhgalter B."/>
            <person name="Bourzgui I."/>
            <person name="Brown A."/>
            <person name="Cahill P."/>
            <person name="Channer S."/>
            <person name="Cheshatsang Y."/>
            <person name="Chuda L."/>
            <person name="Citroen M."/>
            <person name="Collymore A."/>
            <person name="Cooke P."/>
            <person name="Costello M."/>
            <person name="D'Aco K."/>
            <person name="Daza R."/>
            <person name="De Haan G."/>
            <person name="DeGray S."/>
            <person name="DeMaso C."/>
            <person name="Dhargay N."/>
            <person name="Dooley K."/>
            <person name="Dooley E."/>
            <person name="Doricent M."/>
            <person name="Dorje P."/>
            <person name="Dorjee K."/>
            <person name="Dupes A."/>
            <person name="Elong R."/>
            <person name="Falk J."/>
            <person name="Farina A."/>
            <person name="Faro S."/>
            <person name="Ferguson D."/>
            <person name="Fisher S."/>
            <person name="Foley C.D."/>
            <person name="Franke A."/>
            <person name="Friedrich D."/>
            <person name="Gadbois L."/>
            <person name="Gearin G."/>
            <person name="Gearin C.R."/>
            <person name="Giannoukos G."/>
            <person name="Goode T."/>
            <person name="Graham J."/>
            <person name="Grandbois E."/>
            <person name="Grewal S."/>
            <person name="Gyaltsen K."/>
            <person name="Hafez N."/>
            <person name="Hagos B."/>
            <person name="Hall J."/>
            <person name="Henson C."/>
            <person name="Hollinger A."/>
            <person name="Honan T."/>
            <person name="Huard M.D."/>
            <person name="Hughes L."/>
            <person name="Hurhula B."/>
            <person name="Husby M.E."/>
            <person name="Kamat A."/>
            <person name="Kanga B."/>
            <person name="Kashin S."/>
            <person name="Khazanovich D."/>
            <person name="Kisner P."/>
            <person name="Lance K."/>
            <person name="Lara M."/>
            <person name="Lee W."/>
            <person name="Lennon N."/>
            <person name="Letendre F."/>
            <person name="LeVine R."/>
            <person name="Lipovsky A."/>
            <person name="Liu X."/>
            <person name="Liu J."/>
            <person name="Liu S."/>
            <person name="Lokyitsang T."/>
            <person name="Lokyitsang Y."/>
            <person name="Lubonja R."/>
            <person name="Lui A."/>
            <person name="MacDonald P."/>
            <person name="Magnisalis V."/>
            <person name="Maru K."/>
            <person name="Matthews C."/>
            <person name="McCusker W."/>
            <person name="McDonough S."/>
            <person name="Mehta T."/>
            <person name="Meldrim J."/>
            <person name="Meneus L."/>
            <person name="Mihai O."/>
            <person name="Mihalev A."/>
            <person name="Mihova T."/>
            <person name="Mittelman R."/>
            <person name="Mlenga V."/>
            <person name="Montmayeur A."/>
            <person name="Mulrain L."/>
            <person name="Navidi A."/>
            <person name="Naylor J."/>
            <person name="Negash T."/>
            <person name="Nguyen T."/>
            <person name="Nguyen N."/>
            <person name="Nicol R."/>
            <person name="Norbu C."/>
            <person name="Norbu N."/>
            <person name="Novod N."/>
            <person name="O'Neill B."/>
            <person name="Osman S."/>
            <person name="Markiewicz E."/>
            <person name="Oyono O.L."/>
            <person name="Patti C."/>
            <person name="Phunkhang P."/>
            <person name="Pierre F."/>
            <person name="Priest M."/>
            <person name="Raghuraman S."/>
            <person name="Rege F."/>
            <person name="Reyes R."/>
            <person name="Rise C."/>
            <person name="Rogov P."/>
            <person name="Ross K."/>
            <person name="Ryan E."/>
            <person name="Settipalli S."/>
            <person name="Shea T."/>
            <person name="Sherpa N."/>
            <person name="Shi L."/>
            <person name="Shih D."/>
            <person name="Sparrow T."/>
            <person name="Spaulding J."/>
            <person name="Stalker J."/>
            <person name="Stange-Thomann N."/>
            <person name="Stavropoulos S."/>
            <person name="Stone C."/>
            <person name="Strader C."/>
            <person name="Tesfaye S."/>
            <person name="Thomson T."/>
            <person name="Thoulutsang Y."/>
            <person name="Thoulutsang D."/>
            <person name="Topham K."/>
            <person name="Topping I."/>
            <person name="Tsamla T."/>
            <person name="Vassiliev H."/>
            <person name="Vo A."/>
            <person name="Wangchuk T."/>
            <person name="Wangdi T."/>
            <person name="Weiand M."/>
            <person name="Wilkinson J."/>
            <person name="Wilson A."/>
            <person name="Yadav S."/>
            <person name="Young G."/>
            <person name="Yu Q."/>
            <person name="Zembek L."/>
            <person name="Zhong D."/>
            <person name="Zimmer A."/>
            <person name="Zwirko Z."/>
            <person name="Jaffe D.B."/>
            <person name="Alvarez P."/>
            <person name="Brockman W."/>
            <person name="Butler J."/>
            <person name="Chin C."/>
            <person name="Gnerre S."/>
            <person name="MacCallum I."/>
            <person name="Graves J.A."/>
            <person name="Ponting C.P."/>
            <person name="Breen M."/>
            <person name="Samollow P.B."/>
            <person name="Lander E.S."/>
            <person name="Lindblad-Toh K."/>
        </authorList>
    </citation>
    <scope>NUCLEOTIDE SEQUENCE [LARGE SCALE GENOMIC DNA]</scope>
</reference>
<accession>F6R6Z7</accession>
<dbReference type="Proteomes" id="UP000002280">
    <property type="component" value="Chromosome 3"/>
</dbReference>
<feature type="signal peptide" evidence="9">
    <location>
        <begin position="1"/>
        <end position="19"/>
    </location>
</feature>
<evidence type="ECO:0000256" key="7">
    <source>
        <dbReference type="ARBA" id="ARBA00023136"/>
    </source>
</evidence>
<dbReference type="OMA" id="DNYAYWF"/>
<protein>
    <recommendedName>
        <fullName evidence="10">Ig-like domain-containing protein</fullName>
    </recommendedName>
</protein>
<dbReference type="HOGENOM" id="CLU_077975_4_0_1"/>
<dbReference type="Gene3D" id="2.60.40.10">
    <property type="entry name" value="Immunoglobulins"/>
    <property type="match status" value="1"/>
</dbReference>
<sequence length="122" mass="13375">MALISLLLPFLTVVTGSLASYVLTQIPSMSVALGQTVTITCAGDQLDDKYAHWYQQKRSQTPPKLVIYEDKERPEGISDRFSGSSSNKVATLTISGVQAEDESDYYCLSVDGNTKAHNDVKR</sequence>
<evidence type="ECO:0000313" key="11">
    <source>
        <dbReference type="Ensembl" id="ENSMODP00000017464.2"/>
    </source>
</evidence>
<evidence type="ECO:0000256" key="5">
    <source>
        <dbReference type="ARBA" id="ARBA00022729"/>
    </source>
</evidence>
<keyword evidence="3" id="KW-1003">Cell membrane</keyword>
<dbReference type="InterPro" id="IPR013783">
    <property type="entry name" value="Ig-like_fold"/>
</dbReference>
<keyword evidence="6" id="KW-0391">Immunity</keyword>
<evidence type="ECO:0000256" key="4">
    <source>
        <dbReference type="ARBA" id="ARBA00022525"/>
    </source>
</evidence>
<dbReference type="Ensembl" id="ENSMODT00000017790.3">
    <property type="protein sequence ID" value="ENSMODP00000017464.2"/>
    <property type="gene ID" value="ENSMODG00000013969.3"/>
</dbReference>
<dbReference type="SUPFAM" id="SSF48726">
    <property type="entry name" value="Immunoglobulin"/>
    <property type="match status" value="1"/>
</dbReference>
<dbReference type="GO" id="GO:0005576">
    <property type="term" value="C:extracellular region"/>
    <property type="evidence" value="ECO:0007669"/>
    <property type="project" value="UniProtKB-SubCell"/>
</dbReference>
<dbReference type="GO" id="GO:0006955">
    <property type="term" value="P:immune response"/>
    <property type="evidence" value="ECO:0000318"/>
    <property type="project" value="GO_Central"/>
</dbReference>
<keyword evidence="5 9" id="KW-0732">Signal</keyword>
<dbReference type="InterPro" id="IPR050150">
    <property type="entry name" value="IgV_Light_Chain"/>
</dbReference>
<dbReference type="SMART" id="SM00409">
    <property type="entry name" value="IG"/>
    <property type="match status" value="1"/>
</dbReference>
<dbReference type="GO" id="GO:0019814">
    <property type="term" value="C:immunoglobulin complex"/>
    <property type="evidence" value="ECO:0000318"/>
    <property type="project" value="GO_Central"/>
</dbReference>
<keyword evidence="7" id="KW-0472">Membrane</keyword>
<evidence type="ECO:0000313" key="12">
    <source>
        <dbReference type="Proteomes" id="UP000002280"/>
    </source>
</evidence>
<dbReference type="InterPro" id="IPR036179">
    <property type="entry name" value="Ig-like_dom_sf"/>
</dbReference>
<feature type="domain" description="Ig-like" evidence="10">
    <location>
        <begin position="9"/>
        <end position="122"/>
    </location>
</feature>
<dbReference type="SMART" id="SM00406">
    <property type="entry name" value="IGv"/>
    <property type="match status" value="1"/>
</dbReference>
<evidence type="ECO:0000256" key="9">
    <source>
        <dbReference type="SAM" id="SignalP"/>
    </source>
</evidence>
<dbReference type="InterPro" id="IPR007110">
    <property type="entry name" value="Ig-like_dom"/>
</dbReference>
<keyword evidence="12" id="KW-1185">Reference proteome</keyword>
<evidence type="ECO:0000256" key="3">
    <source>
        <dbReference type="ARBA" id="ARBA00022475"/>
    </source>
</evidence>
<feature type="chain" id="PRO_5044731039" description="Ig-like domain-containing protein" evidence="9">
    <location>
        <begin position="20"/>
        <end position="122"/>
    </location>
</feature>
<keyword evidence="8" id="KW-0393">Immunoglobulin domain</keyword>
<dbReference type="PROSITE" id="PS50835">
    <property type="entry name" value="IG_LIKE"/>
    <property type="match status" value="1"/>
</dbReference>
<dbReference type="InterPro" id="IPR013106">
    <property type="entry name" value="Ig_V-set"/>
</dbReference>
<evidence type="ECO:0000256" key="6">
    <source>
        <dbReference type="ARBA" id="ARBA00022859"/>
    </source>
</evidence>
<evidence type="ECO:0000256" key="1">
    <source>
        <dbReference type="ARBA" id="ARBA00004236"/>
    </source>
</evidence>
<dbReference type="GO" id="GO:0005886">
    <property type="term" value="C:plasma membrane"/>
    <property type="evidence" value="ECO:0007669"/>
    <property type="project" value="UniProtKB-SubCell"/>
</dbReference>
<dbReference type="AlphaFoldDB" id="F6R6Z7"/>